<feature type="compositionally biased region" description="Pro residues" evidence="1">
    <location>
        <begin position="368"/>
        <end position="391"/>
    </location>
</feature>
<protein>
    <submittedName>
        <fullName evidence="2">WXG100 family type VII secretion target</fullName>
    </submittedName>
</protein>
<feature type="region of interest" description="Disordered" evidence="1">
    <location>
        <begin position="234"/>
        <end position="255"/>
    </location>
</feature>
<evidence type="ECO:0000313" key="3">
    <source>
        <dbReference type="EMBL" id="PKV92062.1"/>
    </source>
</evidence>
<dbReference type="OrthoDB" id="3692636at2"/>
<evidence type="ECO:0000313" key="2">
    <source>
        <dbReference type="EMBL" id="MBB2500977.1"/>
    </source>
</evidence>
<evidence type="ECO:0000313" key="4">
    <source>
        <dbReference type="Proteomes" id="UP000233750"/>
    </source>
</evidence>
<gene>
    <name evidence="3" type="ORF">ATK30_2851</name>
    <name evidence="2" type="ORF">H5411_17815</name>
</gene>
<reference evidence="3 4" key="1">
    <citation type="submission" date="2017-12" db="EMBL/GenBank/DDBJ databases">
        <title>Sequencing the genomes of 1000 Actinobacteria strains.</title>
        <authorList>
            <person name="Klenk H.-P."/>
        </authorList>
    </citation>
    <scope>NUCLEOTIDE SEQUENCE [LARGE SCALE GENOMIC DNA]</scope>
    <source>
        <strain evidence="3 4">DSM 45165</strain>
    </source>
</reference>
<feature type="compositionally biased region" description="Basic and acidic residues" evidence="1">
    <location>
        <begin position="542"/>
        <end position="554"/>
    </location>
</feature>
<evidence type="ECO:0000256" key="1">
    <source>
        <dbReference type="SAM" id="MobiDB-lite"/>
    </source>
</evidence>
<feature type="compositionally biased region" description="Low complexity" evidence="1">
    <location>
        <begin position="629"/>
        <end position="646"/>
    </location>
</feature>
<dbReference type="EMBL" id="PJMY01000003">
    <property type="protein sequence ID" value="PKV92062.1"/>
    <property type="molecule type" value="Genomic_DNA"/>
</dbReference>
<proteinExistence type="predicted"/>
<feature type="compositionally biased region" description="Gly residues" evidence="1">
    <location>
        <begin position="766"/>
        <end position="778"/>
    </location>
</feature>
<dbReference type="RefSeq" id="WP_101435990.1">
    <property type="nucleotide sequence ID" value="NZ_JACJHR010000023.1"/>
</dbReference>
<dbReference type="Proteomes" id="UP000550260">
    <property type="component" value="Unassembled WGS sequence"/>
</dbReference>
<organism evidence="3 4">
    <name type="scientific">Amycolatopsis echigonensis</name>
    <dbReference type="NCBI Taxonomy" id="2576905"/>
    <lineage>
        <taxon>Bacteria</taxon>
        <taxon>Bacillati</taxon>
        <taxon>Actinomycetota</taxon>
        <taxon>Actinomycetes</taxon>
        <taxon>Pseudonocardiales</taxon>
        <taxon>Pseudonocardiaceae</taxon>
        <taxon>Amycolatopsis</taxon>
    </lineage>
</organism>
<dbReference type="Proteomes" id="UP000233750">
    <property type="component" value="Unassembled WGS sequence"/>
</dbReference>
<feature type="region of interest" description="Disordered" evidence="1">
    <location>
        <begin position="320"/>
        <end position="817"/>
    </location>
</feature>
<comment type="caution">
    <text evidence="3">The sequence shown here is derived from an EMBL/GenBank/DDBJ whole genome shotgun (WGS) entry which is preliminary data.</text>
</comment>
<reference evidence="2 5" key="2">
    <citation type="submission" date="2020-08" db="EMBL/GenBank/DDBJ databases">
        <title>Amycolatopsis echigonensis JCM 21831.</title>
        <authorList>
            <person name="Tedsree N."/>
            <person name="Kuncharoen N."/>
            <person name="Likhitwitayawuid K."/>
            <person name="Tanasupawat S."/>
        </authorList>
    </citation>
    <scope>NUCLEOTIDE SEQUENCE [LARGE SCALE GENOMIC DNA]</scope>
    <source>
        <strain evidence="2 5">JCM 21831</strain>
    </source>
</reference>
<feature type="compositionally biased region" description="Basic and acidic residues" evidence="1">
    <location>
        <begin position="333"/>
        <end position="346"/>
    </location>
</feature>
<accession>A0A8E1VZ37</accession>
<name>A0A2N3WDV2_9PSEU</name>
<keyword evidence="4" id="KW-1185">Reference proteome</keyword>
<feature type="compositionally biased region" description="Polar residues" evidence="1">
    <location>
        <begin position="241"/>
        <end position="255"/>
    </location>
</feature>
<dbReference type="AlphaFoldDB" id="A0A2N3WDV2"/>
<dbReference type="EMBL" id="JACJHR010000023">
    <property type="protein sequence ID" value="MBB2500977.1"/>
    <property type="molecule type" value="Genomic_DNA"/>
</dbReference>
<evidence type="ECO:0000313" key="5">
    <source>
        <dbReference type="Proteomes" id="UP000550260"/>
    </source>
</evidence>
<sequence>MTPPADQGAGRLGDTIIAPLQPPADVHLDDTSDNILKPLAGFREKMTGKLVQPYTRWIQHPSRNLGLRFSPPYGQGDEENRMLNELGGFGFGYFWGAQERAANLGKAAKAAQDDTAQVKQSLTAAWQGKAADSAAEKLDDFSKASGEYLGTVNGFSQLLQQLWQTVRKPILDLGQLPENGGQAPKKFLDAHKPEDTDGLLMFMDRLDEAIKWGRQDSVGWQFATSFDAYVNPRGPSEVARSESSGTGPINAQDIRSMSVDLDTGYDSKWSDMFCRQMDEYCQQYSDAMDCFRQYIRNAHTAATNALRAFSDGLNVPTDPFGRLQLGADSGSGGHDKGPSGRNDGGDGKPPSNGGGGDTKPQQATVPPQVGPTPAPAQTPAPTPTPTPPAQPDPNQNPVTHKPLEVDPSTGQPYPIDPRTGEAVKTEREAPDTVTVQHGEHKITMSEPDDHGKMAVSVGDGSGHDKAYQLDFGDQADQADKAPGTGAGAAQADSAARPHDGSAQPAHDGQGPAAKPHDAPGGPVHKQPDGTAPTTDPNQVHRPGPDGKIHIEDGNLKITAERPSGPDGPTVVTVDDGSGEPTKYTLDDHGKIDPATGRPVDGLTAQQHGGGAASPAAPATELPAEHIREGQQVVADAGAAGHAQPVAEHAAATQEHSTTGQSAAADGHDQSAGEQTGRHYAQPVAAQADATPAYGTPAASGPDESTTAQSVLDPFSSDPGLGHVPAGPGHGDSAVPAGWEQGGAEHPAELGTAPTTTDQQHDQSMGMMGGPMMGGGQGNSGDQERGTSGYRADGGLFGTAPGGSRISGSLSEEDEGRR</sequence>
<feature type="compositionally biased region" description="Basic and acidic residues" evidence="1">
    <location>
        <begin position="437"/>
        <end position="452"/>
    </location>
</feature>
<feature type="compositionally biased region" description="Basic and acidic residues" evidence="1">
    <location>
        <begin position="418"/>
        <end position="430"/>
    </location>
</feature>
<accession>A0A2N3WDV2</accession>
<feature type="compositionally biased region" description="Low complexity" evidence="1">
    <location>
        <begin position="612"/>
        <end position="621"/>
    </location>
</feature>